<dbReference type="Pfam" id="PF24035">
    <property type="entry name" value="DUF7344"/>
    <property type="match status" value="1"/>
</dbReference>
<keyword evidence="3" id="KW-1185">Reference proteome</keyword>
<dbReference type="InterPro" id="IPR055768">
    <property type="entry name" value="DUF7344"/>
</dbReference>
<sequence length="113" mass="12261">MAGGDAEDDLDTAFELLSDRRRRAVIEVLRTAPRGSLEFSALADAVAAVTDDDVADLAPALYYSHLPKLDAADVVDFDAEAGVVDYDSEPFIERCLDVAGTHGSEQWTRRCSK</sequence>
<name>A0ABD5Y7U6_9EURY</name>
<evidence type="ECO:0000259" key="1">
    <source>
        <dbReference type="Pfam" id="PF24035"/>
    </source>
</evidence>
<evidence type="ECO:0000313" key="3">
    <source>
        <dbReference type="Proteomes" id="UP001596432"/>
    </source>
</evidence>
<dbReference type="Gene3D" id="1.10.10.10">
    <property type="entry name" value="Winged helix-like DNA-binding domain superfamily/Winged helix DNA-binding domain"/>
    <property type="match status" value="1"/>
</dbReference>
<gene>
    <name evidence="2" type="ORF">ACFQMA_21430</name>
</gene>
<dbReference type="AlphaFoldDB" id="A0ABD5Y7U6"/>
<dbReference type="InterPro" id="IPR036388">
    <property type="entry name" value="WH-like_DNA-bd_sf"/>
</dbReference>
<organism evidence="2 3">
    <name type="scientific">Halosimplex aquaticum</name>
    <dbReference type="NCBI Taxonomy" id="3026162"/>
    <lineage>
        <taxon>Archaea</taxon>
        <taxon>Methanobacteriati</taxon>
        <taxon>Methanobacteriota</taxon>
        <taxon>Stenosarchaea group</taxon>
        <taxon>Halobacteria</taxon>
        <taxon>Halobacteriales</taxon>
        <taxon>Haloarculaceae</taxon>
        <taxon>Halosimplex</taxon>
    </lineage>
</organism>
<comment type="caution">
    <text evidence="2">The sequence shown here is derived from an EMBL/GenBank/DDBJ whole genome shotgun (WGS) entry which is preliminary data.</text>
</comment>
<dbReference type="RefSeq" id="WP_274323453.1">
    <property type="nucleotide sequence ID" value="NZ_CP118158.1"/>
</dbReference>
<dbReference type="EMBL" id="JBHTAS010000001">
    <property type="protein sequence ID" value="MFC7142386.1"/>
    <property type="molecule type" value="Genomic_DNA"/>
</dbReference>
<reference evidence="2 3" key="1">
    <citation type="journal article" date="2019" name="Int. J. Syst. Evol. Microbiol.">
        <title>The Global Catalogue of Microorganisms (GCM) 10K type strain sequencing project: providing services to taxonomists for standard genome sequencing and annotation.</title>
        <authorList>
            <consortium name="The Broad Institute Genomics Platform"/>
            <consortium name="The Broad Institute Genome Sequencing Center for Infectious Disease"/>
            <person name="Wu L."/>
            <person name="Ma J."/>
        </authorList>
    </citation>
    <scope>NUCLEOTIDE SEQUENCE [LARGE SCALE GENOMIC DNA]</scope>
    <source>
        <strain evidence="2 3">XZYJT29</strain>
    </source>
</reference>
<feature type="domain" description="DUF7344" evidence="1">
    <location>
        <begin position="14"/>
        <end position="84"/>
    </location>
</feature>
<evidence type="ECO:0000313" key="2">
    <source>
        <dbReference type="EMBL" id="MFC7142386.1"/>
    </source>
</evidence>
<proteinExistence type="predicted"/>
<dbReference type="Proteomes" id="UP001596432">
    <property type="component" value="Unassembled WGS sequence"/>
</dbReference>
<dbReference type="GeneID" id="78822726"/>
<protein>
    <recommendedName>
        <fullName evidence="1">DUF7344 domain-containing protein</fullName>
    </recommendedName>
</protein>
<accession>A0ABD5Y7U6</accession>